<evidence type="ECO:0000256" key="2">
    <source>
        <dbReference type="ARBA" id="ARBA00001974"/>
    </source>
</evidence>
<keyword evidence="3 9" id="KW-0963">Cytoplasm</keyword>
<feature type="binding site" evidence="9">
    <location>
        <begin position="417"/>
        <end position="420"/>
    </location>
    <ligand>
        <name>FAD</name>
        <dbReference type="ChEBI" id="CHEBI:57692"/>
    </ligand>
</feature>
<dbReference type="FunFam" id="3.40.50.80:FF:000030">
    <property type="entry name" value="NADPH-dependent diflavin oxidoreductase 1"/>
    <property type="match status" value="1"/>
</dbReference>
<keyword evidence="14" id="KW-1185">Reference proteome</keyword>
<sequence>MDRSLLVLYGTQTGNAQEVADRIVREARRLHFNSVRSMPMDEYTDRSELVKQKLVIFVCSTTGQGEEPDNMKSFWKFLLRRNLPSNLFSGTSYAVFGLGDTSYPKYNFPAKKLHKRLAQLGAHPVVYRGDGDDQHELGIDGALDTWLEALWQKISQLYPLPSGIGGDNNMNEHTTPAPSYCIEFLDVNGHVPTTISLLSPRGDGLSSAKPKVATVKGNSRITASDHDQDTRHLIFEIDKNVRYSAGDVMVVYPRNLPSEVQEFINHCQWHDVADRPIQLIPTRADIQPPKQIVQPTTLRTLLTSHIDIFGRPKRYFFELASYFATNGLQAGKLREFASAAGQSDLYAYCHRMRRTTFEVLQDFASIEFPIEYLLDLIPAMRPRSFSIASSPSAHPGEIHLCVAIVEYYTRMKKARTGVCTKWMRTLQSGDHVLFTVARGSLKLPADATPAIFIAPGTGIAPMRALIHERAHRGSSANVLFFGFRSRSKDYYYQNELALLVRTGGLQLYTAASQDQDFKIYVQHRMHEQAALIWRSVHEMNGVVFLSGSSTRIPKDVTDALVQICVRQGNMDAEQAEAYVASLQKEGRYLQDCWS</sequence>
<comment type="catalytic activity">
    <reaction evidence="9">
        <text>2 oxidized [2Fe-2S]-[protein] + NADPH = 2 reduced [2Fe-2S]-[protein] + NADP(+) + H(+)</text>
        <dbReference type="Rhea" id="RHEA:67716"/>
        <dbReference type="Rhea" id="RHEA-COMP:17327"/>
        <dbReference type="Rhea" id="RHEA-COMP:17328"/>
        <dbReference type="ChEBI" id="CHEBI:15378"/>
        <dbReference type="ChEBI" id="CHEBI:33737"/>
        <dbReference type="ChEBI" id="CHEBI:33738"/>
        <dbReference type="ChEBI" id="CHEBI:57783"/>
        <dbReference type="ChEBI" id="CHEBI:58349"/>
    </reaction>
</comment>
<feature type="domain" description="FAD-binding FR-type" evidence="11">
    <location>
        <begin position="208"/>
        <end position="444"/>
    </location>
</feature>
<dbReference type="GO" id="GO:0005739">
    <property type="term" value="C:mitochondrion"/>
    <property type="evidence" value="ECO:0007669"/>
    <property type="project" value="UniProtKB-SubCell"/>
</dbReference>
<dbReference type="GO" id="GO:0050661">
    <property type="term" value="F:NADP binding"/>
    <property type="evidence" value="ECO:0007669"/>
    <property type="project" value="UniProtKB-UniRule"/>
</dbReference>
<evidence type="ECO:0000256" key="6">
    <source>
        <dbReference type="ARBA" id="ARBA00022827"/>
    </source>
</evidence>
<dbReference type="PANTHER" id="PTHR19384">
    <property type="entry name" value="NITRIC OXIDE SYNTHASE-RELATED"/>
    <property type="match status" value="1"/>
</dbReference>
<dbReference type="SUPFAM" id="SSF52218">
    <property type="entry name" value="Flavoproteins"/>
    <property type="match status" value="1"/>
</dbReference>
<comment type="similarity">
    <text evidence="9">In the C-terminal section; belongs to the flavoprotein pyridine nucleotide cytochrome reductase family.</text>
</comment>
<dbReference type="PRINTS" id="PR00369">
    <property type="entry name" value="FLAVODOXIN"/>
</dbReference>
<dbReference type="GO" id="GO:0016226">
    <property type="term" value="P:iron-sulfur cluster assembly"/>
    <property type="evidence" value="ECO:0007669"/>
    <property type="project" value="UniProtKB-UniRule"/>
</dbReference>
<evidence type="ECO:0000313" key="12">
    <source>
        <dbReference type="EMBL" id="TPX48248.1"/>
    </source>
</evidence>
<dbReference type="InterPro" id="IPR039261">
    <property type="entry name" value="FNR_nucleotide-bd"/>
</dbReference>
<gene>
    <name evidence="9" type="primary">TAH18</name>
    <name evidence="12" type="ORF">SeLEV6574_g02154</name>
    <name evidence="13" type="ORF">SeMB42_g00672</name>
</gene>
<dbReference type="GO" id="GO:0016651">
    <property type="term" value="F:oxidoreductase activity, acting on NAD(P)H"/>
    <property type="evidence" value="ECO:0007669"/>
    <property type="project" value="UniProtKB-UniRule"/>
</dbReference>
<dbReference type="InterPro" id="IPR001709">
    <property type="entry name" value="Flavoprot_Pyr_Nucl_cyt_Rdtase"/>
</dbReference>
<dbReference type="InterPro" id="IPR001094">
    <property type="entry name" value="Flavdoxin-like"/>
</dbReference>
<dbReference type="GO" id="GO:0160246">
    <property type="term" value="F:NADPH-iron-sulfur [2Fe-2S] protein oxidoreductase activity"/>
    <property type="evidence" value="ECO:0007669"/>
    <property type="project" value="InterPro"/>
</dbReference>
<evidence type="ECO:0000313" key="15">
    <source>
        <dbReference type="Proteomes" id="UP000320475"/>
    </source>
</evidence>
<dbReference type="InterPro" id="IPR017927">
    <property type="entry name" value="FAD-bd_FR_type"/>
</dbReference>
<evidence type="ECO:0000256" key="4">
    <source>
        <dbReference type="ARBA" id="ARBA00022630"/>
    </source>
</evidence>
<dbReference type="PRINTS" id="PR00371">
    <property type="entry name" value="FPNCR"/>
</dbReference>
<feature type="binding site" evidence="9">
    <location>
        <begin position="383"/>
        <end position="386"/>
    </location>
    <ligand>
        <name>FAD</name>
        <dbReference type="ChEBI" id="CHEBI:57692"/>
    </ligand>
</feature>
<comment type="subcellular location">
    <subcellularLocation>
        <location evidence="9">Cytoplasm</location>
    </subcellularLocation>
    <subcellularLocation>
        <location evidence="9">Mitochondrion</location>
    </subcellularLocation>
    <text evidence="9">Relocalizes to mitochondria after H(2)O(2) exposure.</text>
</comment>
<feature type="binding site" evidence="9">
    <location>
        <position position="555"/>
    </location>
    <ligand>
        <name>NADP(+)</name>
        <dbReference type="ChEBI" id="CHEBI:58349"/>
    </ligand>
</feature>
<evidence type="ECO:0000259" key="11">
    <source>
        <dbReference type="PROSITE" id="PS51384"/>
    </source>
</evidence>
<comment type="caution">
    <text evidence="9">Lacks conserved residue(s) required for the propagation of feature annotation.</text>
</comment>
<dbReference type="InterPro" id="IPR008254">
    <property type="entry name" value="Flavodoxin/NO_synth"/>
</dbReference>
<feature type="domain" description="Flavodoxin-like" evidence="10">
    <location>
        <begin position="5"/>
        <end position="151"/>
    </location>
</feature>
<feature type="binding site" evidence="9">
    <location>
        <position position="457"/>
    </location>
    <ligand>
        <name>NADP(+)</name>
        <dbReference type="ChEBI" id="CHEBI:58349"/>
    </ligand>
</feature>
<dbReference type="InterPro" id="IPR029039">
    <property type="entry name" value="Flavoprotein-like_sf"/>
</dbReference>
<dbReference type="InterPro" id="IPR028879">
    <property type="entry name" value="NDOR1"/>
</dbReference>
<dbReference type="VEuPathDB" id="FungiDB:SeMB42_g00672"/>
<comment type="similarity">
    <text evidence="9">In the N-terminal section; belongs to the flavodoxin family.</text>
</comment>
<dbReference type="AlphaFoldDB" id="A0A507DBP5"/>
<keyword evidence="6 9" id="KW-0274">FAD</keyword>
<dbReference type="PANTHER" id="PTHR19384:SF10">
    <property type="entry name" value="NADPH-DEPENDENT DIFLAVIN OXIDOREDUCTASE 1"/>
    <property type="match status" value="1"/>
</dbReference>
<dbReference type="Pfam" id="PF00667">
    <property type="entry name" value="FAD_binding_1"/>
    <property type="match status" value="1"/>
</dbReference>
<dbReference type="GO" id="GO:0005634">
    <property type="term" value="C:nucleus"/>
    <property type="evidence" value="ECO:0007669"/>
    <property type="project" value="UniProtKB-ARBA"/>
</dbReference>
<evidence type="ECO:0000256" key="9">
    <source>
        <dbReference type="HAMAP-Rule" id="MF_03178"/>
    </source>
</evidence>
<organism evidence="12 15">
    <name type="scientific">Synchytrium endobioticum</name>
    <dbReference type="NCBI Taxonomy" id="286115"/>
    <lineage>
        <taxon>Eukaryota</taxon>
        <taxon>Fungi</taxon>
        <taxon>Fungi incertae sedis</taxon>
        <taxon>Chytridiomycota</taxon>
        <taxon>Chytridiomycota incertae sedis</taxon>
        <taxon>Chytridiomycetes</taxon>
        <taxon>Synchytriales</taxon>
        <taxon>Synchytriaceae</taxon>
        <taxon>Synchytrium</taxon>
    </lineage>
</organism>
<evidence type="ECO:0000256" key="7">
    <source>
        <dbReference type="ARBA" id="ARBA00022857"/>
    </source>
</evidence>
<dbReference type="InterPro" id="IPR017938">
    <property type="entry name" value="Riboflavin_synthase-like_b-brl"/>
</dbReference>
<dbReference type="Gene3D" id="3.40.50.360">
    <property type="match status" value="1"/>
</dbReference>
<keyword evidence="8 9" id="KW-0560">Oxidoreductase</keyword>
<evidence type="ECO:0000256" key="1">
    <source>
        <dbReference type="ARBA" id="ARBA00001917"/>
    </source>
</evidence>
<accession>A0A507DBP5</accession>
<evidence type="ECO:0000256" key="3">
    <source>
        <dbReference type="ARBA" id="ARBA00022490"/>
    </source>
</evidence>
<dbReference type="GO" id="GO:0010181">
    <property type="term" value="F:FMN binding"/>
    <property type="evidence" value="ECO:0007669"/>
    <property type="project" value="UniProtKB-UniRule"/>
</dbReference>
<evidence type="ECO:0000313" key="13">
    <source>
        <dbReference type="EMBL" id="TPX53607.1"/>
    </source>
</evidence>
<dbReference type="GO" id="GO:0050660">
    <property type="term" value="F:flavin adenine dinucleotide binding"/>
    <property type="evidence" value="ECO:0007669"/>
    <property type="project" value="UniProtKB-UniRule"/>
</dbReference>
<dbReference type="PROSITE" id="PS51384">
    <property type="entry name" value="FAD_FR"/>
    <property type="match status" value="1"/>
</dbReference>
<evidence type="ECO:0000313" key="14">
    <source>
        <dbReference type="Proteomes" id="UP000317494"/>
    </source>
</evidence>
<keyword evidence="7 9" id="KW-0521">NADP</keyword>
<evidence type="ECO:0000256" key="5">
    <source>
        <dbReference type="ARBA" id="ARBA00022643"/>
    </source>
</evidence>
<dbReference type="SUPFAM" id="SSF52343">
    <property type="entry name" value="Ferredoxin reductase-like, C-terminal NADP-linked domain"/>
    <property type="match status" value="1"/>
</dbReference>
<dbReference type="InterPro" id="IPR003097">
    <property type="entry name" value="CysJ-like_FAD-binding"/>
</dbReference>
<dbReference type="Gene3D" id="1.20.990.10">
    <property type="entry name" value="NADPH-cytochrome p450 Reductase, Chain A, domain 3"/>
    <property type="match status" value="1"/>
</dbReference>
<feature type="binding site" evidence="9">
    <location>
        <begin position="11"/>
        <end position="16"/>
    </location>
    <ligand>
        <name>FMN</name>
        <dbReference type="ChEBI" id="CHEBI:58210"/>
    </ligand>
</feature>
<dbReference type="OrthoDB" id="1856718at2759"/>
<evidence type="ECO:0000256" key="8">
    <source>
        <dbReference type="ARBA" id="ARBA00023002"/>
    </source>
</evidence>
<evidence type="ECO:0000259" key="10">
    <source>
        <dbReference type="PROSITE" id="PS50902"/>
    </source>
</evidence>
<feature type="binding site" evidence="9">
    <location>
        <begin position="60"/>
        <end position="63"/>
    </location>
    <ligand>
        <name>FMN</name>
        <dbReference type="ChEBI" id="CHEBI:58210"/>
    </ligand>
</feature>
<dbReference type="EMBL" id="QEAM01000056">
    <property type="protein sequence ID" value="TPX48248.1"/>
    <property type="molecule type" value="Genomic_DNA"/>
</dbReference>
<keyword evidence="5 9" id="KW-0288">FMN</keyword>
<dbReference type="InterPro" id="IPR023173">
    <property type="entry name" value="NADPH_Cyt_P450_Rdtase_alpha"/>
</dbReference>
<dbReference type="Pfam" id="PF00175">
    <property type="entry name" value="NAD_binding_1"/>
    <property type="match status" value="1"/>
</dbReference>
<dbReference type="STRING" id="286115.A0A507DBP5"/>
<feature type="binding site" evidence="9">
    <location>
        <position position="593"/>
    </location>
    <ligand>
        <name>FAD</name>
        <dbReference type="ChEBI" id="CHEBI:57692"/>
    </ligand>
</feature>
<feature type="binding site" evidence="9">
    <location>
        <begin position="98"/>
        <end position="107"/>
    </location>
    <ligand>
        <name>FMN</name>
        <dbReference type="ChEBI" id="CHEBI:58210"/>
    </ligand>
</feature>
<dbReference type="HAMAP" id="MF_03178">
    <property type="entry name" value="NDOR1"/>
    <property type="match status" value="1"/>
</dbReference>
<feature type="binding site" evidence="9">
    <location>
        <position position="353"/>
    </location>
    <ligand>
        <name>FAD</name>
        <dbReference type="ChEBI" id="CHEBI:57692"/>
    </ligand>
</feature>
<dbReference type="GO" id="GO:0005829">
    <property type="term" value="C:cytosol"/>
    <property type="evidence" value="ECO:0007669"/>
    <property type="project" value="TreeGrafter"/>
</dbReference>
<comment type="similarity">
    <text evidence="9">Belongs to the NADPH-dependent diflavin oxidoreductase NDOR1 family.</text>
</comment>
<dbReference type="Pfam" id="PF00258">
    <property type="entry name" value="Flavodoxin_1"/>
    <property type="match status" value="1"/>
</dbReference>
<comment type="cofactor">
    <cofactor evidence="1 9">
        <name>FMN</name>
        <dbReference type="ChEBI" id="CHEBI:58210"/>
    </cofactor>
</comment>
<name>A0A507DBP5_9FUNG</name>
<dbReference type="Gene3D" id="3.40.50.80">
    <property type="entry name" value="Nucleotide-binding domain of ferredoxin-NADP reductase (FNR) module"/>
    <property type="match status" value="1"/>
</dbReference>
<dbReference type="Proteomes" id="UP000320475">
    <property type="component" value="Unassembled WGS sequence"/>
</dbReference>
<keyword evidence="9" id="KW-0496">Mitochondrion</keyword>
<feature type="binding site" evidence="9">
    <location>
        <position position="133"/>
    </location>
    <ligand>
        <name>FMN</name>
        <dbReference type="ChEBI" id="CHEBI:58210"/>
    </ligand>
</feature>
<reference evidence="14 15" key="1">
    <citation type="journal article" date="2019" name="Sci. Rep.">
        <title>Comparative genomics of chytrid fungi reveal insights into the obligate biotrophic and pathogenic lifestyle of Synchytrium endobioticum.</title>
        <authorList>
            <person name="van de Vossenberg B.T.L.H."/>
            <person name="Warris S."/>
            <person name="Nguyen H.D.T."/>
            <person name="van Gent-Pelzer M.P.E."/>
            <person name="Joly D.L."/>
            <person name="van de Geest H.C."/>
            <person name="Bonants P.J.M."/>
            <person name="Smith D.S."/>
            <person name="Levesque C.A."/>
            <person name="van der Lee T.A.J."/>
        </authorList>
    </citation>
    <scope>NUCLEOTIDE SEQUENCE [LARGE SCALE GENOMIC DNA]</scope>
    <source>
        <strain evidence="12 15">LEV6574</strain>
        <strain evidence="13 14">MB42</strain>
    </source>
</reference>
<dbReference type="Gene3D" id="2.40.30.10">
    <property type="entry name" value="Translation factors"/>
    <property type="match status" value="1"/>
</dbReference>
<feature type="binding site" evidence="9">
    <location>
        <begin position="518"/>
        <end position="522"/>
    </location>
    <ligand>
        <name>NADP(+)</name>
        <dbReference type="ChEBI" id="CHEBI:58349"/>
    </ligand>
</feature>
<comment type="subunit">
    <text evidence="9">Interacts with DRE2; as part of the cytosolic iron-sulfur (Fe-S) protein assembly (CIA) machinery.</text>
</comment>
<comment type="cofactor">
    <cofactor evidence="2 9">
        <name>FAD</name>
        <dbReference type="ChEBI" id="CHEBI:57692"/>
    </cofactor>
</comment>
<dbReference type="EMBL" id="QEAN01000014">
    <property type="protein sequence ID" value="TPX53607.1"/>
    <property type="molecule type" value="Genomic_DNA"/>
</dbReference>
<proteinExistence type="inferred from homology"/>
<dbReference type="SUPFAM" id="SSF63380">
    <property type="entry name" value="Riboflavin synthase domain-like"/>
    <property type="match status" value="1"/>
</dbReference>
<dbReference type="InterPro" id="IPR001433">
    <property type="entry name" value="OxRdtase_FAD/NAD-bd"/>
</dbReference>
<keyword evidence="4 9" id="KW-0285">Flavoprotein</keyword>
<comment type="function">
    <text evidence="9">NADPH-dependent reductase which is a central component of the cytosolic iron-sulfur (Fe-S) protein assembly (CIA) machinery. Transfers electrons from NADPH via its FAD and FMN prosthetic groups to the [2Fe-2S] cluster of DRE2, another key component of the CIA machinery. In turn, this reduced cluster provides electrons for assembly of cytosolic iron-sulfur cluster proteins. Positively controls H(2)O(2)-induced cell death.</text>
</comment>
<comment type="caution">
    <text evidence="12">The sequence shown here is derived from an EMBL/GenBank/DDBJ whole genome shotgun (WGS) entry which is preliminary data.</text>
</comment>
<dbReference type="Proteomes" id="UP000317494">
    <property type="component" value="Unassembled WGS sequence"/>
</dbReference>
<dbReference type="PROSITE" id="PS50902">
    <property type="entry name" value="FLAVODOXIN_LIKE"/>
    <property type="match status" value="1"/>
</dbReference>
<dbReference type="FunFam" id="3.40.50.360:FF:000015">
    <property type="entry name" value="NADPH-dependent diflavin oxidoreductase 1"/>
    <property type="match status" value="1"/>
</dbReference>
<dbReference type="EC" id="1.18.1.-" evidence="9"/>
<protein>
    <recommendedName>
        <fullName evidence="9">NADPH-dependent diflavin oxidoreductase 1</fullName>
        <ecNumber evidence="9">1.18.1.-</ecNumber>
    </recommendedName>
    <alternativeName>
        <fullName evidence="9">NADPH-dependent FMN and FAD-containing oxidoreductase</fullName>
    </alternativeName>
</protein>